<dbReference type="Gene3D" id="3.40.50.300">
    <property type="entry name" value="P-loop containing nucleotide triphosphate hydrolases"/>
    <property type="match status" value="1"/>
</dbReference>
<dbReference type="InterPro" id="IPR015854">
    <property type="entry name" value="ABC_transpr_LolD-like"/>
</dbReference>
<dbReference type="InterPro" id="IPR027417">
    <property type="entry name" value="P-loop_NTPase"/>
</dbReference>
<dbReference type="SUPFAM" id="SSF52540">
    <property type="entry name" value="P-loop containing nucleoside triphosphate hydrolases"/>
    <property type="match status" value="1"/>
</dbReference>
<protein>
    <submittedName>
        <fullName evidence="5">ABC transporter ATP-binding protein</fullName>
    </submittedName>
</protein>
<feature type="domain" description="ABC transporter" evidence="4">
    <location>
        <begin position="5"/>
        <end position="209"/>
    </location>
</feature>
<evidence type="ECO:0000256" key="2">
    <source>
        <dbReference type="ARBA" id="ARBA00022741"/>
    </source>
</evidence>
<dbReference type="PROSITE" id="PS00211">
    <property type="entry name" value="ABC_TRANSPORTER_1"/>
    <property type="match status" value="1"/>
</dbReference>
<keyword evidence="1" id="KW-0813">Transport</keyword>
<dbReference type="EMBL" id="CP069362">
    <property type="protein sequence ID" value="WGS65399.1"/>
    <property type="molecule type" value="Genomic_DNA"/>
</dbReference>
<dbReference type="InterPro" id="IPR017871">
    <property type="entry name" value="ABC_transporter-like_CS"/>
</dbReference>
<keyword evidence="6" id="KW-1185">Reference proteome</keyword>
<evidence type="ECO:0000313" key="6">
    <source>
        <dbReference type="Proteomes" id="UP001232493"/>
    </source>
</evidence>
<evidence type="ECO:0000313" key="5">
    <source>
        <dbReference type="EMBL" id="WGS65399.1"/>
    </source>
</evidence>
<gene>
    <name evidence="5" type="ORF">JRV97_02250</name>
</gene>
<keyword evidence="2" id="KW-0547">Nucleotide-binding</keyword>
<dbReference type="InterPro" id="IPR003593">
    <property type="entry name" value="AAA+_ATPase"/>
</dbReference>
<keyword evidence="3 5" id="KW-0067">ATP-binding</keyword>
<dbReference type="CDD" id="cd03255">
    <property type="entry name" value="ABC_MJ0796_LolCDE_FtsE"/>
    <property type="match status" value="1"/>
</dbReference>
<dbReference type="PANTHER" id="PTHR24220">
    <property type="entry name" value="IMPORT ATP-BINDING PROTEIN"/>
    <property type="match status" value="1"/>
</dbReference>
<accession>A0ABY8PRX3</accession>
<dbReference type="InterPro" id="IPR017911">
    <property type="entry name" value="MacB-like_ATP-bd"/>
</dbReference>
<evidence type="ECO:0000256" key="3">
    <source>
        <dbReference type="ARBA" id="ARBA00022840"/>
    </source>
</evidence>
<evidence type="ECO:0000259" key="4">
    <source>
        <dbReference type="PROSITE" id="PS50893"/>
    </source>
</evidence>
<dbReference type="Pfam" id="PF00005">
    <property type="entry name" value="ABC_tran"/>
    <property type="match status" value="1"/>
</dbReference>
<dbReference type="PROSITE" id="PS50893">
    <property type="entry name" value="ABC_TRANSPORTER_2"/>
    <property type="match status" value="1"/>
</dbReference>
<dbReference type="Proteomes" id="UP001232493">
    <property type="component" value="Chromosome"/>
</dbReference>
<dbReference type="GO" id="GO:0005524">
    <property type="term" value="F:ATP binding"/>
    <property type="evidence" value="ECO:0007669"/>
    <property type="project" value="UniProtKB-KW"/>
</dbReference>
<dbReference type="RefSeq" id="WP_280999800.1">
    <property type="nucleotide sequence ID" value="NZ_CP069362.1"/>
</dbReference>
<sequence>MNSLIEIENLYFSYDRKTNVLKNINLKIERNKYYGIYGHSGSGKSTLLFLMGKILKPSSGKIMYAFNKDIKKHIGFVFQFFNLINELTILENAKLAQYIREGEENLKEIREFAEILGISKIMDKYPGELSGGEKQRASILRAVVGNIKLILADEPTGSLDMENKIIVFKLFKDLIQYNKTIVVVSHEKELIDFCDKKILLEDGLVKGEF</sequence>
<dbReference type="InterPro" id="IPR003439">
    <property type="entry name" value="ABC_transporter-like_ATP-bd"/>
</dbReference>
<proteinExistence type="predicted"/>
<name>A0ABY8PRX3_9BACT</name>
<dbReference type="PANTHER" id="PTHR24220:SF86">
    <property type="entry name" value="ABC TRANSPORTER ABCH.1"/>
    <property type="match status" value="1"/>
</dbReference>
<dbReference type="SMART" id="SM00382">
    <property type="entry name" value="AAA"/>
    <property type="match status" value="1"/>
</dbReference>
<reference evidence="5 6" key="1">
    <citation type="submission" date="2021-02" db="EMBL/GenBank/DDBJ databases">
        <title>Characterization of Marinitoga sp. nov. str. BP5-C20A.</title>
        <authorList>
            <person name="Erauso G."/>
            <person name="Postec A."/>
        </authorList>
    </citation>
    <scope>NUCLEOTIDE SEQUENCE [LARGE SCALE GENOMIC DNA]</scope>
    <source>
        <strain evidence="5 6">BP5-C20A</strain>
    </source>
</reference>
<evidence type="ECO:0000256" key="1">
    <source>
        <dbReference type="ARBA" id="ARBA00022448"/>
    </source>
</evidence>
<organism evidence="5 6">
    <name type="scientific">Marinitoga aeolica</name>
    <dbReference type="NCBI Taxonomy" id="2809031"/>
    <lineage>
        <taxon>Bacteria</taxon>
        <taxon>Thermotogati</taxon>
        <taxon>Thermotogota</taxon>
        <taxon>Thermotogae</taxon>
        <taxon>Petrotogales</taxon>
        <taxon>Petrotogaceae</taxon>
        <taxon>Marinitoga</taxon>
    </lineage>
</organism>